<reference evidence="1" key="1">
    <citation type="submission" date="2019-11" db="EMBL/GenBank/DDBJ databases">
        <title>Nori genome reveals adaptations in red seaweeds to the harsh intertidal environment.</title>
        <authorList>
            <person name="Wang D."/>
            <person name="Mao Y."/>
        </authorList>
    </citation>
    <scope>NUCLEOTIDE SEQUENCE</scope>
    <source>
        <tissue evidence="1">Gametophyte</tissue>
    </source>
</reference>
<dbReference type="Proteomes" id="UP000798662">
    <property type="component" value="Chromosome 2"/>
</dbReference>
<evidence type="ECO:0000313" key="1">
    <source>
        <dbReference type="EMBL" id="KAK1864894.1"/>
    </source>
</evidence>
<comment type="caution">
    <text evidence="1">The sequence shown here is derived from an EMBL/GenBank/DDBJ whole genome shotgun (WGS) entry which is preliminary data.</text>
</comment>
<protein>
    <submittedName>
        <fullName evidence="1">Uncharacterized protein</fullName>
    </submittedName>
</protein>
<name>A0ACC3C4L7_PYRYE</name>
<organism evidence="1 2">
    <name type="scientific">Pyropia yezoensis</name>
    <name type="common">Susabi-nori</name>
    <name type="synonym">Porphyra yezoensis</name>
    <dbReference type="NCBI Taxonomy" id="2788"/>
    <lineage>
        <taxon>Eukaryota</taxon>
        <taxon>Rhodophyta</taxon>
        <taxon>Bangiophyceae</taxon>
        <taxon>Bangiales</taxon>
        <taxon>Bangiaceae</taxon>
        <taxon>Pyropia</taxon>
    </lineage>
</organism>
<accession>A0ACC3C4L7</accession>
<dbReference type="EMBL" id="CM020619">
    <property type="protein sequence ID" value="KAK1864894.1"/>
    <property type="molecule type" value="Genomic_DNA"/>
</dbReference>
<sequence>MLVSCGSPHPCQRPSGCRRRRHPHPLRSIRLAATGRLSSPQWQGHQRPCPPRCGWCLRRLRRAAARGSAAAAVWTAHGRRRRLLRATAAASAWMRATAAASGPRRHWRRPRQQRRRWPHPRCRRRWLPRPQRPLWQPRRHLRRCLARPVDRRGPRRRRLCFWRTAHPFIRRLACPRRQWPHTATAAAGGGPRQPRHQLVRCTYRRPGCGCSMNRCQQSLCRRHRCRRRCRGSAPPSAQRRGCWPGRRAQRGTAAAGSGHQRRRIRRSSDRSPAYEHVCSQCSGRRRRLFGTSHRDRHVW</sequence>
<gene>
    <name evidence="1" type="ORF">I4F81_007430</name>
</gene>
<keyword evidence="2" id="KW-1185">Reference proteome</keyword>
<evidence type="ECO:0000313" key="2">
    <source>
        <dbReference type="Proteomes" id="UP000798662"/>
    </source>
</evidence>
<proteinExistence type="predicted"/>